<evidence type="ECO:0000313" key="1">
    <source>
        <dbReference type="EMBL" id="BCX48595.1"/>
    </source>
</evidence>
<protein>
    <submittedName>
        <fullName evidence="1">Uncharacterized protein</fullName>
    </submittedName>
</protein>
<proteinExistence type="predicted"/>
<dbReference type="Proteomes" id="UP001374893">
    <property type="component" value="Chromosome"/>
</dbReference>
<accession>A0ABM7REU7</accession>
<gene>
    <name evidence="1" type="ORF">HAHE_25030</name>
</gene>
<organism evidence="1 2">
    <name type="scientific">Haloferula helveola</name>
    <dbReference type="NCBI Taxonomy" id="490095"/>
    <lineage>
        <taxon>Bacteria</taxon>
        <taxon>Pseudomonadati</taxon>
        <taxon>Verrucomicrobiota</taxon>
        <taxon>Verrucomicrobiia</taxon>
        <taxon>Verrucomicrobiales</taxon>
        <taxon>Verrucomicrobiaceae</taxon>
        <taxon>Haloferula</taxon>
    </lineage>
</organism>
<sequence length="88" mass="9647">MRDEEIKLEKHVMELTARAEWIAAEAFAQMEREGAGGAVGAIAMLLGGVILPMPDFELDEQLELIDLMETLAAERRKKLLEAGLLPAA</sequence>
<reference evidence="1 2" key="1">
    <citation type="submission" date="2021-06" db="EMBL/GenBank/DDBJ databases">
        <title>Complete genome of Haloferula helveola possessing various polysaccharide degrading enzymes.</title>
        <authorList>
            <person name="Takami H."/>
            <person name="Huang C."/>
            <person name="Hamasaki K."/>
        </authorList>
    </citation>
    <scope>NUCLEOTIDE SEQUENCE [LARGE SCALE GENOMIC DNA]</scope>
    <source>
        <strain evidence="1 2">CN-1</strain>
    </source>
</reference>
<name>A0ABM7REU7_9BACT</name>
<keyword evidence="2" id="KW-1185">Reference proteome</keyword>
<dbReference type="RefSeq" id="WP_338684897.1">
    <property type="nucleotide sequence ID" value="NZ_AP024702.1"/>
</dbReference>
<evidence type="ECO:0000313" key="2">
    <source>
        <dbReference type="Proteomes" id="UP001374893"/>
    </source>
</evidence>
<dbReference type="EMBL" id="AP024702">
    <property type="protein sequence ID" value="BCX48595.1"/>
    <property type="molecule type" value="Genomic_DNA"/>
</dbReference>